<dbReference type="RefSeq" id="WP_380224588.1">
    <property type="nucleotide sequence ID" value="NZ_JBHSOF010000007.1"/>
</dbReference>
<evidence type="ECO:0000313" key="2">
    <source>
        <dbReference type="EMBL" id="MFC5662948.1"/>
    </source>
</evidence>
<dbReference type="EMBL" id="JBHSOF010000007">
    <property type="protein sequence ID" value="MFC5662948.1"/>
    <property type="molecule type" value="Genomic_DNA"/>
</dbReference>
<dbReference type="InterPro" id="IPR025375">
    <property type="entry name" value="DUF4365"/>
</dbReference>
<keyword evidence="3" id="KW-1185">Reference proteome</keyword>
<proteinExistence type="predicted"/>
<dbReference type="Pfam" id="PF14280">
    <property type="entry name" value="DUF4365"/>
    <property type="match status" value="1"/>
</dbReference>
<accession>A0ABW0WZG4</accession>
<name>A0ABW0WZG4_9ACTN</name>
<sequence length="173" mass="19261">MTVPLPRVEPDLSSVVTLSQNGAKGRYGVSYVRSIVSQAGVGFTETSPDEDVLAVDATVDFALAPARLQIKCTGGFSIAGKSATWQSELYWREQWSQSLLPVYFVLVILDVDDRPQWIKHHETGTDHRAAAFWVRVNQTEAGDKIRIPKSQRFTADVLRLWHEEVEACFSPAA</sequence>
<feature type="domain" description="DUF4365" evidence="1">
    <location>
        <begin position="26"/>
        <end position="163"/>
    </location>
</feature>
<protein>
    <submittedName>
        <fullName evidence="2">DUF4365 domain-containing protein</fullName>
    </submittedName>
</protein>
<organism evidence="2 3">
    <name type="scientific">Kitasatospora misakiensis</name>
    <dbReference type="NCBI Taxonomy" id="67330"/>
    <lineage>
        <taxon>Bacteria</taxon>
        <taxon>Bacillati</taxon>
        <taxon>Actinomycetota</taxon>
        <taxon>Actinomycetes</taxon>
        <taxon>Kitasatosporales</taxon>
        <taxon>Streptomycetaceae</taxon>
        <taxon>Kitasatospora</taxon>
    </lineage>
</organism>
<comment type="caution">
    <text evidence="2">The sequence shown here is derived from an EMBL/GenBank/DDBJ whole genome shotgun (WGS) entry which is preliminary data.</text>
</comment>
<evidence type="ECO:0000313" key="3">
    <source>
        <dbReference type="Proteomes" id="UP001595975"/>
    </source>
</evidence>
<dbReference type="Proteomes" id="UP001595975">
    <property type="component" value="Unassembled WGS sequence"/>
</dbReference>
<gene>
    <name evidence="2" type="ORF">ACFP3U_08110</name>
</gene>
<reference evidence="3" key="1">
    <citation type="journal article" date="2019" name="Int. J. Syst. Evol. Microbiol.">
        <title>The Global Catalogue of Microorganisms (GCM) 10K type strain sequencing project: providing services to taxonomists for standard genome sequencing and annotation.</title>
        <authorList>
            <consortium name="The Broad Institute Genomics Platform"/>
            <consortium name="The Broad Institute Genome Sequencing Center for Infectious Disease"/>
            <person name="Wu L."/>
            <person name="Ma J."/>
        </authorList>
    </citation>
    <scope>NUCLEOTIDE SEQUENCE [LARGE SCALE GENOMIC DNA]</scope>
    <source>
        <strain evidence="3">CGMCC 4.1437</strain>
    </source>
</reference>
<evidence type="ECO:0000259" key="1">
    <source>
        <dbReference type="Pfam" id="PF14280"/>
    </source>
</evidence>